<dbReference type="OrthoDB" id="21499at2759"/>
<feature type="region of interest" description="Disordered" evidence="1">
    <location>
        <begin position="14"/>
        <end position="111"/>
    </location>
</feature>
<feature type="compositionally biased region" description="Acidic residues" evidence="1">
    <location>
        <begin position="40"/>
        <end position="57"/>
    </location>
</feature>
<evidence type="ECO:0000313" key="5">
    <source>
        <dbReference type="Proteomes" id="UP000812440"/>
    </source>
</evidence>
<accession>A0A8T2KBM1</accession>
<name>A0A8T2KBM1_9PIPI</name>
<evidence type="ECO:0000313" key="4">
    <source>
        <dbReference type="EMBL" id="KAG8453000.1"/>
    </source>
</evidence>
<evidence type="ECO:0000256" key="1">
    <source>
        <dbReference type="SAM" id="MobiDB-lite"/>
    </source>
</evidence>
<dbReference type="PANTHER" id="PTHR14689">
    <property type="entry name" value="PHORBOL-ESTER_DAG-TYPE DOMAIN-CONTAINING PROTEIN"/>
    <property type="match status" value="1"/>
</dbReference>
<evidence type="ECO:0008006" key="6">
    <source>
        <dbReference type="Google" id="ProtNLM"/>
    </source>
</evidence>
<proteinExistence type="predicted"/>
<sequence>MENSLKIYETRYKSKTNEKHIPSRVDWKRTKRNSLCQATDSDDEDLTSEEALEDIKEEESSSSAEDCNEEEQAKDVPSDDEEYIRKSRHKRKSAVMESSGSSSDSEGPVRKVYAKRHCPIYDDEESSEGITKAGEIIENGEEKGLTNFKKQKKLENLKHLAEKRRWKSKSRQQEYSETLHFVVMQEDEDDTCHLLTPCETSDTGSMEDFIDDVDDPDEGTDVGKQLTQHQNLFLKHHIPLSKFNKGLAVRNDYYTHLQKVIKAFLINITSPNFLHTLHEGIRKKRYAKEMLNSIYCLDDRIIQPRLDNLSSRSRWSKRYKERLDSYPQLQINSSYGEKQICQACGLNRYCKSIVSLSGSSYDCQTMEEDEFMTSDKQVFKIGRICANRSEVYHQLKHFKYHVYQLCIPAIEDTIQENSVKERVEVCFLKMEELGVIKKQADNLEGYLNEADFFHEEMLD</sequence>
<dbReference type="EMBL" id="JAACNH010000002">
    <property type="protein sequence ID" value="KAG8453000.1"/>
    <property type="molecule type" value="Genomic_DNA"/>
</dbReference>
<dbReference type="InterPro" id="IPR025451">
    <property type="entry name" value="DUF4211"/>
</dbReference>
<feature type="domain" description="Coiled-coil" evidence="2">
    <location>
        <begin position="41"/>
        <end position="130"/>
    </location>
</feature>
<dbReference type="InterPro" id="IPR025244">
    <property type="entry name" value="CCDC82"/>
</dbReference>
<feature type="compositionally biased region" description="Low complexity" evidence="1">
    <location>
        <begin position="97"/>
        <end position="106"/>
    </location>
</feature>
<feature type="compositionally biased region" description="Basic and acidic residues" evidence="1">
    <location>
        <begin position="14"/>
        <end position="28"/>
    </location>
</feature>
<protein>
    <recommendedName>
        <fullName evidence="6">Coiled-coil domain containing 82</fullName>
    </recommendedName>
</protein>
<dbReference type="AlphaFoldDB" id="A0A8T2KBM1"/>
<feature type="domain" description="DUF4211" evidence="3">
    <location>
        <begin position="243"/>
        <end position="366"/>
    </location>
</feature>
<comment type="caution">
    <text evidence="4">The sequence shown here is derived from an EMBL/GenBank/DDBJ whole genome shotgun (WGS) entry which is preliminary data.</text>
</comment>
<dbReference type="Pfam" id="PF13846">
    <property type="entry name" value="DUF4196"/>
    <property type="match status" value="1"/>
</dbReference>
<reference evidence="4" key="1">
    <citation type="thesis" date="2020" institute="ProQuest LLC" country="789 East Eisenhower Parkway, Ann Arbor, MI, USA">
        <title>Comparative Genomics and Chromosome Evolution.</title>
        <authorList>
            <person name="Mudd A.B."/>
        </authorList>
    </citation>
    <scope>NUCLEOTIDE SEQUENCE</scope>
    <source>
        <strain evidence="4">Female2</strain>
        <tissue evidence="4">Blood</tissue>
    </source>
</reference>
<dbReference type="PANTHER" id="PTHR14689:SF0">
    <property type="entry name" value="COILED-COIL DOMAIN-CONTAINING PROTEIN 82"/>
    <property type="match status" value="1"/>
</dbReference>
<dbReference type="GO" id="GO:0005634">
    <property type="term" value="C:nucleus"/>
    <property type="evidence" value="ECO:0007669"/>
    <property type="project" value="TreeGrafter"/>
</dbReference>
<dbReference type="Pfam" id="PF13926">
    <property type="entry name" value="DUF4211"/>
    <property type="match status" value="1"/>
</dbReference>
<keyword evidence="5" id="KW-1185">Reference proteome</keyword>
<evidence type="ECO:0000259" key="3">
    <source>
        <dbReference type="Pfam" id="PF13926"/>
    </source>
</evidence>
<evidence type="ECO:0000259" key="2">
    <source>
        <dbReference type="Pfam" id="PF13846"/>
    </source>
</evidence>
<organism evidence="4 5">
    <name type="scientific">Hymenochirus boettgeri</name>
    <name type="common">Congo dwarf clawed frog</name>
    <dbReference type="NCBI Taxonomy" id="247094"/>
    <lineage>
        <taxon>Eukaryota</taxon>
        <taxon>Metazoa</taxon>
        <taxon>Chordata</taxon>
        <taxon>Craniata</taxon>
        <taxon>Vertebrata</taxon>
        <taxon>Euteleostomi</taxon>
        <taxon>Amphibia</taxon>
        <taxon>Batrachia</taxon>
        <taxon>Anura</taxon>
        <taxon>Pipoidea</taxon>
        <taxon>Pipidae</taxon>
        <taxon>Pipinae</taxon>
        <taxon>Hymenochirus</taxon>
    </lineage>
</organism>
<gene>
    <name evidence="4" type="ORF">GDO86_004710</name>
</gene>
<dbReference type="Proteomes" id="UP000812440">
    <property type="component" value="Chromosome 2"/>
</dbReference>